<dbReference type="Gramene" id="KQK00266">
    <property type="protein sequence ID" value="KQK00266"/>
    <property type="gene ID" value="BRADI_3g48301v3"/>
</dbReference>
<dbReference type="EnsemblPlants" id="KQK00266">
    <property type="protein sequence ID" value="KQK00266"/>
    <property type="gene ID" value="BRADI_3g48301v3"/>
</dbReference>
<evidence type="ECO:0000313" key="7">
    <source>
        <dbReference type="EMBL" id="KQK00266.1"/>
    </source>
</evidence>
<evidence type="ECO:0000256" key="1">
    <source>
        <dbReference type="ARBA" id="ARBA00004127"/>
    </source>
</evidence>
<keyword evidence="5" id="KW-0472">Membrane</keyword>
<comment type="subcellular location">
    <subcellularLocation>
        <location evidence="1">Endomembrane system</location>
        <topology evidence="1">Multi-pass membrane protein</topology>
    </subcellularLocation>
</comment>
<sequence>MQIRVVLISVAAAALVLGAAVLGFIAERARSKSFVGYDGRYCVYRTTAALGCGIGAAVLLLAGLSVLSAASGCFGRRTRTRSISGRTRSIVARTSAIYLTVTLAATALFLFGAWRNAGGERAPTRGRFQSVYGCSVFKGGLFLSASVASLVALLFGIAAYVYQETAEPEDQPPQAVAMGQPQQPYFQPQQQAYYQYPAMGYPIAAPPPPPPYGGYGAKAPAGTS</sequence>
<evidence type="ECO:0000256" key="2">
    <source>
        <dbReference type="ARBA" id="ARBA00022692"/>
    </source>
</evidence>
<dbReference type="Proteomes" id="UP000008810">
    <property type="component" value="Chromosome 3"/>
</dbReference>
<reference evidence="8" key="3">
    <citation type="submission" date="2018-08" db="UniProtKB">
        <authorList>
            <consortium name="EnsemblPlants"/>
        </authorList>
    </citation>
    <scope>IDENTIFICATION</scope>
    <source>
        <strain evidence="8">cv. Bd21</strain>
    </source>
</reference>
<dbReference type="AlphaFoldDB" id="A0A0Q3QEK8"/>
<evidence type="ECO:0000256" key="4">
    <source>
        <dbReference type="ARBA" id="ARBA00022989"/>
    </source>
</evidence>
<dbReference type="EMBL" id="CM000882">
    <property type="protein sequence ID" value="KQK00266.1"/>
    <property type="molecule type" value="Genomic_DNA"/>
</dbReference>
<dbReference type="Pfam" id="PF06749">
    <property type="entry name" value="DUF1218"/>
    <property type="match status" value="1"/>
</dbReference>
<dbReference type="GeneID" id="106866440"/>
<comment type="similarity">
    <text evidence="6">Belongs to the DESIGUAL family.</text>
</comment>
<dbReference type="RefSeq" id="XP_014756132.1">
    <property type="nucleotide sequence ID" value="XM_014900646.2"/>
</dbReference>
<evidence type="ECO:0000256" key="6">
    <source>
        <dbReference type="ARBA" id="ARBA00029467"/>
    </source>
</evidence>
<dbReference type="OrthoDB" id="694597at2759"/>
<keyword evidence="2" id="KW-0812">Transmembrane</keyword>
<dbReference type="FunCoup" id="A0A0Q3QEK8">
    <property type="interactions" value="493"/>
</dbReference>
<keyword evidence="3" id="KW-0732">Signal</keyword>
<evidence type="ECO:0000256" key="5">
    <source>
        <dbReference type="ARBA" id="ARBA00023136"/>
    </source>
</evidence>
<reference evidence="7" key="2">
    <citation type="submission" date="2017-06" db="EMBL/GenBank/DDBJ databases">
        <title>WGS assembly of Brachypodium distachyon.</title>
        <authorList>
            <consortium name="The International Brachypodium Initiative"/>
            <person name="Lucas S."/>
            <person name="Harmon-Smith M."/>
            <person name="Lail K."/>
            <person name="Tice H."/>
            <person name="Grimwood J."/>
            <person name="Bruce D."/>
            <person name="Barry K."/>
            <person name="Shu S."/>
            <person name="Lindquist E."/>
            <person name="Wang M."/>
            <person name="Pitluck S."/>
            <person name="Vogel J.P."/>
            <person name="Garvin D.F."/>
            <person name="Mockler T.C."/>
            <person name="Schmutz J."/>
            <person name="Rokhsar D."/>
            <person name="Bevan M.W."/>
        </authorList>
    </citation>
    <scope>NUCLEOTIDE SEQUENCE</scope>
    <source>
        <strain evidence="7">Bd21</strain>
    </source>
</reference>
<gene>
    <name evidence="8" type="primary">LOC106866440</name>
    <name evidence="7" type="ORF">BRADI_3g48301v3</name>
</gene>
<dbReference type="ExpressionAtlas" id="A0A0Q3QEK8">
    <property type="expression patterns" value="baseline"/>
</dbReference>
<dbReference type="GO" id="GO:0012505">
    <property type="term" value="C:endomembrane system"/>
    <property type="evidence" value="ECO:0007669"/>
    <property type="project" value="UniProtKB-SubCell"/>
</dbReference>
<evidence type="ECO:0000313" key="8">
    <source>
        <dbReference type="EnsemblPlants" id="KQK00266"/>
    </source>
</evidence>
<proteinExistence type="inferred from homology"/>
<dbReference type="STRING" id="15368.A0A0Q3QEK8"/>
<protein>
    <submittedName>
        <fullName evidence="7 8">Uncharacterized protein</fullName>
    </submittedName>
</protein>
<dbReference type="KEGG" id="bdi:106866440"/>
<dbReference type="InterPro" id="IPR052222">
    <property type="entry name" value="DESIGUAL"/>
</dbReference>
<keyword evidence="4" id="KW-1133">Transmembrane helix</keyword>
<name>A0A0Q3QEK8_BRADI</name>
<keyword evidence="9" id="KW-1185">Reference proteome</keyword>
<evidence type="ECO:0000313" key="9">
    <source>
        <dbReference type="Proteomes" id="UP000008810"/>
    </source>
</evidence>
<dbReference type="PANTHER" id="PTHR31769">
    <property type="entry name" value="OS07G0462200 PROTEIN-RELATED"/>
    <property type="match status" value="1"/>
</dbReference>
<accession>A0A0Q3QEK8</accession>
<organism evidence="7">
    <name type="scientific">Brachypodium distachyon</name>
    <name type="common">Purple false brome</name>
    <name type="synonym">Trachynia distachya</name>
    <dbReference type="NCBI Taxonomy" id="15368"/>
    <lineage>
        <taxon>Eukaryota</taxon>
        <taxon>Viridiplantae</taxon>
        <taxon>Streptophyta</taxon>
        <taxon>Embryophyta</taxon>
        <taxon>Tracheophyta</taxon>
        <taxon>Spermatophyta</taxon>
        <taxon>Magnoliopsida</taxon>
        <taxon>Liliopsida</taxon>
        <taxon>Poales</taxon>
        <taxon>Poaceae</taxon>
        <taxon>BOP clade</taxon>
        <taxon>Pooideae</taxon>
        <taxon>Stipodae</taxon>
        <taxon>Brachypodieae</taxon>
        <taxon>Brachypodium</taxon>
    </lineage>
</organism>
<evidence type="ECO:0000256" key="3">
    <source>
        <dbReference type="ARBA" id="ARBA00022729"/>
    </source>
</evidence>
<dbReference type="InterPro" id="IPR009606">
    <property type="entry name" value="DEAL/Modifying_wall_lignin1/2"/>
</dbReference>
<reference evidence="7 8" key="1">
    <citation type="journal article" date="2010" name="Nature">
        <title>Genome sequencing and analysis of the model grass Brachypodium distachyon.</title>
        <authorList>
            <consortium name="International Brachypodium Initiative"/>
        </authorList>
    </citation>
    <scope>NUCLEOTIDE SEQUENCE [LARGE SCALE GENOMIC DNA]</scope>
    <source>
        <strain evidence="7 8">Bd21</strain>
    </source>
</reference>